<name>A0A7Z0ISL8_9ACTN</name>
<protein>
    <submittedName>
        <fullName evidence="1">Uncharacterized protein</fullName>
    </submittedName>
</protein>
<proteinExistence type="predicted"/>
<dbReference type="AlphaFoldDB" id="A0A7Z0ISL8"/>
<sequence>MGYQTDFIGYLQVLPALNESERALVDRISGSIFLDRSVTGLRSVGDQDAARAELLGMAPNGWSNWTSCPTGCCLSYDGGDKANHMIPWLKYVMATFLVSGAKAEGRAGFEAFTCDHVLNGMVVGSRRDNRELYAITVRDNQVEVEMLWPGVKGWSTYPPLAYQNEIDRFREWVVEQPRLDIPDDLMGWRGW</sequence>
<comment type="caution">
    <text evidence="1">The sequence shown here is derived from an EMBL/GenBank/DDBJ whole genome shotgun (WGS) entry which is preliminary data.</text>
</comment>
<accession>A0A7Z0ISL8</accession>
<dbReference type="RefSeq" id="WP_179658340.1">
    <property type="nucleotide sequence ID" value="NZ_JACBZR010000001.1"/>
</dbReference>
<evidence type="ECO:0000313" key="1">
    <source>
        <dbReference type="EMBL" id="NYI77913.1"/>
    </source>
</evidence>
<reference evidence="1 2" key="1">
    <citation type="submission" date="2020-07" db="EMBL/GenBank/DDBJ databases">
        <title>Sequencing the genomes of 1000 actinobacteria strains.</title>
        <authorList>
            <person name="Klenk H.-P."/>
        </authorList>
    </citation>
    <scope>NUCLEOTIDE SEQUENCE [LARGE SCALE GENOMIC DNA]</scope>
    <source>
        <strain evidence="1 2">DSM 26487</strain>
    </source>
</reference>
<dbReference type="Proteomes" id="UP000564496">
    <property type="component" value="Unassembled WGS sequence"/>
</dbReference>
<keyword evidence="2" id="KW-1185">Reference proteome</keyword>
<dbReference type="EMBL" id="JACBZR010000001">
    <property type="protein sequence ID" value="NYI77913.1"/>
    <property type="molecule type" value="Genomic_DNA"/>
</dbReference>
<organism evidence="1 2">
    <name type="scientific">Nocardioides panzhihuensis</name>
    <dbReference type="NCBI Taxonomy" id="860243"/>
    <lineage>
        <taxon>Bacteria</taxon>
        <taxon>Bacillati</taxon>
        <taxon>Actinomycetota</taxon>
        <taxon>Actinomycetes</taxon>
        <taxon>Propionibacteriales</taxon>
        <taxon>Nocardioidaceae</taxon>
        <taxon>Nocardioides</taxon>
    </lineage>
</organism>
<gene>
    <name evidence="1" type="ORF">BJ988_002561</name>
</gene>
<evidence type="ECO:0000313" key="2">
    <source>
        <dbReference type="Proteomes" id="UP000564496"/>
    </source>
</evidence>